<dbReference type="EMBL" id="VICD02000020">
    <property type="protein sequence ID" value="KAB8198462.1"/>
    <property type="molecule type" value="Genomic_DNA"/>
</dbReference>
<evidence type="ECO:0008006" key="4">
    <source>
        <dbReference type="Google" id="ProtNLM"/>
    </source>
</evidence>
<reference evidence="2 3" key="1">
    <citation type="submission" date="2019-10" db="EMBL/GenBank/DDBJ databases">
        <title>Lysobacter alkalisoli sp. nov., isolated from saline-alkaline soil.</title>
        <authorList>
            <person name="Sun J.-Q."/>
        </authorList>
    </citation>
    <scope>NUCLEOTIDE SEQUENCE [LARGE SCALE GENOMIC DNA]</scope>
    <source>
        <strain evidence="2 3">KCTC 42381</strain>
    </source>
</reference>
<protein>
    <recommendedName>
        <fullName evidence="4">Lipoprotein</fullName>
    </recommendedName>
</protein>
<feature type="compositionally biased region" description="Basic and acidic residues" evidence="1">
    <location>
        <begin position="28"/>
        <end position="38"/>
    </location>
</feature>
<feature type="region of interest" description="Disordered" evidence="1">
    <location>
        <begin position="28"/>
        <end position="91"/>
    </location>
</feature>
<organism evidence="2 3">
    <name type="scientific">Marilutibacter maris</name>
    <dbReference type="NCBI Taxonomy" id="1605891"/>
    <lineage>
        <taxon>Bacteria</taxon>
        <taxon>Pseudomonadati</taxon>
        <taxon>Pseudomonadota</taxon>
        <taxon>Gammaproteobacteria</taxon>
        <taxon>Lysobacterales</taxon>
        <taxon>Lysobacteraceae</taxon>
        <taxon>Marilutibacter</taxon>
    </lineage>
</organism>
<gene>
    <name evidence="2" type="ORF">FKV24_001980</name>
</gene>
<proteinExistence type="predicted"/>
<comment type="caution">
    <text evidence="2">The sequence shown here is derived from an EMBL/GenBank/DDBJ whole genome shotgun (WGS) entry which is preliminary data.</text>
</comment>
<evidence type="ECO:0000256" key="1">
    <source>
        <dbReference type="SAM" id="MobiDB-lite"/>
    </source>
</evidence>
<evidence type="ECO:0000313" key="3">
    <source>
        <dbReference type="Proteomes" id="UP000320431"/>
    </source>
</evidence>
<sequence>MHRSMYGVWIVAAALAVTACVQDREEIRPGTDASDGRVAEVAAGSSGSTADHEDSDVQGSGGAAGSRPAAVDPFADVPTTRDGMSLRDDPFLAESREEQKWLDRNGYPNRIQLERYNQASDYMLEQAANGGDTVADVVLQGRRLSGSQIDLAAERLMELARDGSGFALSTLSAFMAGSSKGSPEIGYALSRVAEMRGDSRMALGRDAMFRRPLTPEQKLQGEAEALRLFNEMRSSSKVGKAFVDPRPVVFNEREGGI</sequence>
<accession>A0A5N6CZN3</accession>
<dbReference type="AlphaFoldDB" id="A0A5N6CZN3"/>
<evidence type="ECO:0000313" key="2">
    <source>
        <dbReference type="EMBL" id="KAB8198462.1"/>
    </source>
</evidence>
<name>A0A5N6CZN3_9GAMM</name>
<dbReference type="Proteomes" id="UP000320431">
    <property type="component" value="Unassembled WGS sequence"/>
</dbReference>
<dbReference type="PROSITE" id="PS51257">
    <property type="entry name" value="PROKAR_LIPOPROTEIN"/>
    <property type="match status" value="1"/>
</dbReference>